<dbReference type="EMBL" id="DPMF01000141">
    <property type="protein sequence ID" value="HCV80628.1"/>
    <property type="molecule type" value="Genomic_DNA"/>
</dbReference>
<dbReference type="RefSeq" id="WP_008610759.1">
    <property type="nucleotide sequence ID" value="NZ_CALFQJ010000254.1"/>
</dbReference>
<dbReference type="InterPro" id="IPR011646">
    <property type="entry name" value="KAP_P-loop"/>
</dbReference>
<dbReference type="OMA" id="KGKWGCG"/>
<name>A0A3D5IZ26_9FLAO</name>
<evidence type="ECO:0000313" key="2">
    <source>
        <dbReference type="EMBL" id="HCV80628.1"/>
    </source>
</evidence>
<feature type="domain" description="KAP NTPase" evidence="1">
    <location>
        <begin position="14"/>
        <end position="72"/>
    </location>
</feature>
<dbReference type="AlphaFoldDB" id="A0A3D5IZ26"/>
<evidence type="ECO:0000259" key="1">
    <source>
        <dbReference type="Pfam" id="PF07693"/>
    </source>
</evidence>
<dbReference type="Gene3D" id="3.40.50.300">
    <property type="entry name" value="P-loop containing nucleotide triphosphate hydrolases"/>
    <property type="match status" value="1"/>
</dbReference>
<organism evidence="2 3">
    <name type="scientific">Zunongwangia profunda</name>
    <dbReference type="NCBI Taxonomy" id="398743"/>
    <lineage>
        <taxon>Bacteria</taxon>
        <taxon>Pseudomonadati</taxon>
        <taxon>Bacteroidota</taxon>
        <taxon>Flavobacteriia</taxon>
        <taxon>Flavobacteriales</taxon>
        <taxon>Flavobacteriaceae</taxon>
        <taxon>Zunongwangia</taxon>
    </lineage>
</organism>
<evidence type="ECO:0000313" key="3">
    <source>
        <dbReference type="Proteomes" id="UP000264330"/>
    </source>
</evidence>
<dbReference type="Pfam" id="PF07693">
    <property type="entry name" value="KAP_NTPase"/>
    <property type="match status" value="1"/>
</dbReference>
<gene>
    <name evidence="2" type="ORF">DGQ38_06215</name>
</gene>
<comment type="caution">
    <text evidence="2">The sequence shown here is derived from an EMBL/GenBank/DDBJ whole genome shotgun (WGS) entry which is preliminary data.</text>
</comment>
<protein>
    <submittedName>
        <fullName evidence="2">NTPase KAP</fullName>
    </submittedName>
</protein>
<dbReference type="InterPro" id="IPR027417">
    <property type="entry name" value="P-loop_NTPase"/>
</dbReference>
<dbReference type="Proteomes" id="UP000264330">
    <property type="component" value="Unassembled WGS sequence"/>
</dbReference>
<reference evidence="2 3" key="1">
    <citation type="journal article" date="2018" name="Nat. Biotechnol.">
        <title>A standardized bacterial taxonomy based on genome phylogeny substantially revises the tree of life.</title>
        <authorList>
            <person name="Parks D.H."/>
            <person name="Chuvochina M."/>
            <person name="Waite D.W."/>
            <person name="Rinke C."/>
            <person name="Skarshewski A."/>
            <person name="Chaumeil P.A."/>
            <person name="Hugenholtz P."/>
        </authorList>
    </citation>
    <scope>NUCLEOTIDE SEQUENCE [LARGE SCALE GENOMIC DNA]</scope>
    <source>
        <strain evidence="2">UBA9359</strain>
    </source>
</reference>
<proteinExistence type="predicted"/>
<dbReference type="SUPFAM" id="SSF52540">
    <property type="entry name" value="P-loop containing nucleoside triphosphate hydrolases"/>
    <property type="match status" value="1"/>
</dbReference>
<sequence>MQTAHIEEIFKEYLRKEATQYALLINGTWGSGKTFFWKTTLHAMVKKQELKPLYISLNGLKTVEQLQQQLMIKLIPFFGKPENKALKNIARLTGNIGNTVTKFFKVDFSNILSGVTLDGLKFNDKVICFDDLERCQIPIKELFGFINDFVEHKNLKCLILADAIKIDDNANYLKIKEKVIGRELNYEPELEKVLPTLYKTYTIEDEYFTFLKENKDYIYGIFFEYEEYNLRIISFFLDSLFKIYGSLKDVASEFQEEVILFTALISIEFKRGHLKSDESNDFNGLENTSYFWYQNRGKSVPMNSFFPEDKKEPEIEPTYAEKFYLKYVESRINEFQFYGSIYTYILSGYLDIKNLKDELEKRKPEEHPEEVLEFMRLVTYDFRSIDGNEFEKLVANVLQNAEKGLYSIYDYDRLSNFYHFFSQNGLIAKTSQEIDNILSKGLDLASKRKEINDRVFENLAHFAVSIPEMQPIRDKIIAVHKVIREESEASESNILMELLENEHIENLNQLFEAKKYSKDFLKYINGEQLFIVLTSVSNGTLVHFTKAMQERYKSSSLKHMFPDDFDSLNHLKVSIDNLILKDEELDKLRIFNWKELLEILDRACKLLATEDE</sequence>
<accession>A0A3D5IZ26</accession>